<protein>
    <recommendedName>
        <fullName evidence="4">Histidine phosphatase family protein</fullName>
    </recommendedName>
</protein>
<dbReference type="PANTHER" id="PTHR20935:SF0">
    <property type="entry name" value="SERINE_THREONINE-PROTEIN PHOSPHATASE PGAM5, MITOCHONDRIAL"/>
    <property type="match status" value="1"/>
</dbReference>
<dbReference type="KEGG" id="dni:HX89_02055"/>
<dbReference type="GO" id="GO:0016787">
    <property type="term" value="F:hydrolase activity"/>
    <property type="evidence" value="ECO:0007669"/>
    <property type="project" value="UniProtKB-KW"/>
</dbReference>
<dbReference type="PANTHER" id="PTHR20935">
    <property type="entry name" value="PHOSPHOGLYCERATE MUTASE-RELATED"/>
    <property type="match status" value="1"/>
</dbReference>
<keyword evidence="3" id="KW-1185">Reference proteome</keyword>
<dbReference type="SMART" id="SM00855">
    <property type="entry name" value="PGAM"/>
    <property type="match status" value="1"/>
</dbReference>
<dbReference type="Proteomes" id="UP000027986">
    <property type="component" value="Chromosome"/>
</dbReference>
<gene>
    <name evidence="2" type="ORF">HX89_02055</name>
</gene>
<dbReference type="SUPFAM" id="SSF53254">
    <property type="entry name" value="Phosphoglycerate mutase-like"/>
    <property type="match status" value="1"/>
</dbReference>
<dbReference type="OrthoDB" id="280692at2"/>
<keyword evidence="1" id="KW-0378">Hydrolase</keyword>
<proteinExistence type="predicted"/>
<dbReference type="InterPro" id="IPR051021">
    <property type="entry name" value="Mito_Ser/Thr_phosphatase"/>
</dbReference>
<evidence type="ECO:0000313" key="2">
    <source>
        <dbReference type="EMBL" id="AIF39962.1"/>
    </source>
</evidence>
<dbReference type="Gene3D" id="3.40.50.1240">
    <property type="entry name" value="Phosphoglycerate mutase-like"/>
    <property type="match status" value="1"/>
</dbReference>
<evidence type="ECO:0008006" key="4">
    <source>
        <dbReference type="Google" id="ProtNLM"/>
    </source>
</evidence>
<evidence type="ECO:0000313" key="3">
    <source>
        <dbReference type="Proteomes" id="UP000027986"/>
    </source>
</evidence>
<dbReference type="InterPro" id="IPR029033">
    <property type="entry name" value="His_PPase_superfam"/>
</dbReference>
<reference evidence="2 3" key="1">
    <citation type="submission" date="2014-07" db="EMBL/GenBank/DDBJ databases">
        <title>Genome Sequencing of Dermacoccus nishinomiyaensis.</title>
        <authorList>
            <person name="Hong K.W."/>
            <person name="Chan K.G."/>
        </authorList>
    </citation>
    <scope>NUCLEOTIDE SEQUENCE [LARGE SCALE GENOMIC DNA]</scope>
    <source>
        <strain evidence="2 3">M25</strain>
    </source>
</reference>
<dbReference type="RefSeq" id="WP_038570111.1">
    <property type="nucleotide sequence ID" value="NZ_CAKZHM010000120.1"/>
</dbReference>
<name>A0A075JFA9_9MICO</name>
<dbReference type="CDD" id="cd07067">
    <property type="entry name" value="HP_PGM_like"/>
    <property type="match status" value="1"/>
</dbReference>
<dbReference type="GeneID" id="41840023"/>
<dbReference type="eggNOG" id="COG0406">
    <property type="taxonomic scope" value="Bacteria"/>
</dbReference>
<dbReference type="InterPro" id="IPR013078">
    <property type="entry name" value="His_Pase_superF_clade-1"/>
</dbReference>
<evidence type="ECO:0000256" key="1">
    <source>
        <dbReference type="ARBA" id="ARBA00022801"/>
    </source>
</evidence>
<sequence>MSVIHLVRHGQAGPSRAAYDQLSELGERQARLAGEGLAARGVTPDVLVTGTMRRQQLTGSRLWEAAGWESDVSTDAGWNEYDHDAIIEAYKPAYRNHAVMRADLARHRHPRKAFQEMFVAAASRWASGDFDDDYPETFSQFRDRVALALGRVTSRLESGRSAVVVSSGGPIAWVAAGLLTAPSPASTLPAALPDGAATVWRRLNEVTVNTGVTTVLAGSALTAVSLNDHAHLGGDRSLITYR</sequence>
<dbReference type="HOGENOM" id="CLU_084200_0_0_11"/>
<dbReference type="Pfam" id="PF00300">
    <property type="entry name" value="His_Phos_1"/>
    <property type="match status" value="1"/>
</dbReference>
<organism evidence="2 3">
    <name type="scientific">Dermacoccus nishinomiyaensis</name>
    <dbReference type="NCBI Taxonomy" id="1274"/>
    <lineage>
        <taxon>Bacteria</taxon>
        <taxon>Bacillati</taxon>
        <taxon>Actinomycetota</taxon>
        <taxon>Actinomycetes</taxon>
        <taxon>Micrococcales</taxon>
        <taxon>Dermacoccaceae</taxon>
        <taxon>Dermacoccus</taxon>
    </lineage>
</organism>
<dbReference type="AlphaFoldDB" id="A0A075JFA9"/>
<dbReference type="EMBL" id="CP008889">
    <property type="protein sequence ID" value="AIF39962.1"/>
    <property type="molecule type" value="Genomic_DNA"/>
</dbReference>
<accession>A0A075JFA9</accession>